<dbReference type="EMBL" id="JH711579">
    <property type="protein sequence ID" value="EIW80437.1"/>
    <property type="molecule type" value="Genomic_DNA"/>
</dbReference>
<keyword evidence="1" id="KW-0732">Signal</keyword>
<feature type="signal peptide" evidence="1">
    <location>
        <begin position="1"/>
        <end position="18"/>
    </location>
</feature>
<sequence length="620" mass="69254">MFALRASVLAAFALAAAACEDHLHSRDTAHAHTHEHVHKREYPQVPLTPPYRPLVWSDFNVIHTTDTHGWLLGHQKASFPEPDYSGDLGDFASFVTHMKQIALEKDVDLLLVDSGDLHDGTGLSDGYPAGSVDGHETNTFLERLPYDLMTVGNHELYEYADAYDTYINLAPHLNGRYLASNVNITILNEDGEAVSLPMGNRSVKFTTRKGRNIMSLGVIYDFTGNSANTTVQFASDMVKEQWFADAIADEPDLFLLVGHMPVSYDHWPDVFDAIRVVHPLTPILIFGGHTHIRDCRQYDGRSMALESGRYMETIGADLDAAKDNSDNITFTRRYLDQNRVTYEYHTQQSNATFDTEAGQNITQGLLDLAIAYDLDYLYGTAPQDYSLSGAPYPSNDSILTLFIAEAAPVALAINNSRASIPNIMITNSGSQRFDLFKGPFTKNDQLTSSPFLDQFLYIPNLNFSIANQVLPALNQAGADERRRKRDAFEREMRRSDDIRAVYNEWLREMNERAGMEKRAESAGNLTLGYVTQDYCPGAGDDTMHIAIPYYDTPDFIGSNAPNVSDDTPIDLVFVDFIEDQLLGILNGLQSAQTYTESDVLPYSDILSNEILGLYAQAEWN</sequence>
<dbReference type="Gene3D" id="3.60.21.10">
    <property type="match status" value="1"/>
</dbReference>
<comment type="caution">
    <text evidence="4">The sequence shown here is derived from an EMBL/GenBank/DDBJ whole genome shotgun (WGS) entry which is preliminary data.</text>
</comment>
<proteinExistence type="predicted"/>
<dbReference type="GO" id="GO:0005576">
    <property type="term" value="C:extracellular region"/>
    <property type="evidence" value="ECO:0007669"/>
    <property type="project" value="UniProtKB-ARBA"/>
</dbReference>
<dbReference type="InterPro" id="IPR029052">
    <property type="entry name" value="Metallo-depent_PP-like"/>
</dbReference>
<dbReference type="InterPro" id="IPR004843">
    <property type="entry name" value="Calcineurin-like_PHP"/>
</dbReference>
<dbReference type="GO" id="GO:0009166">
    <property type="term" value="P:nucleotide catabolic process"/>
    <property type="evidence" value="ECO:0007669"/>
    <property type="project" value="InterPro"/>
</dbReference>
<evidence type="ECO:0000256" key="1">
    <source>
        <dbReference type="SAM" id="SignalP"/>
    </source>
</evidence>
<dbReference type="Gene3D" id="3.90.780.10">
    <property type="entry name" value="5'-Nucleotidase, C-terminal domain"/>
    <property type="match status" value="2"/>
</dbReference>
<dbReference type="Proteomes" id="UP000053558">
    <property type="component" value="Unassembled WGS sequence"/>
</dbReference>
<evidence type="ECO:0000313" key="4">
    <source>
        <dbReference type="EMBL" id="EIW80437.1"/>
    </source>
</evidence>
<dbReference type="PANTHER" id="PTHR11575:SF22">
    <property type="entry name" value="ADL392WP"/>
    <property type="match status" value="1"/>
</dbReference>
<dbReference type="KEGG" id="cput:CONPUDRAFT_90659"/>
<dbReference type="Pfam" id="PF00149">
    <property type="entry name" value="Metallophos"/>
    <property type="match status" value="1"/>
</dbReference>
<dbReference type="GO" id="GO:0016787">
    <property type="term" value="F:hydrolase activity"/>
    <property type="evidence" value="ECO:0007669"/>
    <property type="project" value="InterPro"/>
</dbReference>
<dbReference type="SUPFAM" id="SSF55816">
    <property type="entry name" value="5'-nucleotidase (syn. UDP-sugar hydrolase), C-terminal domain"/>
    <property type="match status" value="1"/>
</dbReference>
<evidence type="ECO:0000259" key="2">
    <source>
        <dbReference type="Pfam" id="PF00149"/>
    </source>
</evidence>
<dbReference type="PANTHER" id="PTHR11575">
    <property type="entry name" value="5'-NUCLEOTIDASE-RELATED"/>
    <property type="match status" value="1"/>
</dbReference>
<dbReference type="PIRSF" id="PIRSF017316">
    <property type="entry name" value="Pesterase_C1039"/>
    <property type="match status" value="1"/>
</dbReference>
<dbReference type="InterPro" id="IPR053828">
    <property type="entry name" value="Nucleosidase_C"/>
</dbReference>
<gene>
    <name evidence="4" type="ORF">CONPUDRAFT_90659</name>
</gene>
<evidence type="ECO:0000313" key="5">
    <source>
        <dbReference type="Proteomes" id="UP000053558"/>
    </source>
</evidence>
<dbReference type="Pfam" id="PF21953">
    <property type="entry name" value="NadN_nucleosid_C"/>
    <property type="match status" value="1"/>
</dbReference>
<dbReference type="InterPro" id="IPR014485">
    <property type="entry name" value="Pesterase_C1039"/>
</dbReference>
<accession>A0A5M3MN11</accession>
<dbReference type="GeneID" id="19211403"/>
<dbReference type="SUPFAM" id="SSF56300">
    <property type="entry name" value="Metallo-dependent phosphatases"/>
    <property type="match status" value="1"/>
</dbReference>
<feature type="chain" id="PRO_5024308111" evidence="1">
    <location>
        <begin position="19"/>
        <end position="620"/>
    </location>
</feature>
<dbReference type="PROSITE" id="PS51257">
    <property type="entry name" value="PROKAR_LIPOPROTEIN"/>
    <property type="match status" value="1"/>
</dbReference>
<evidence type="ECO:0000259" key="3">
    <source>
        <dbReference type="Pfam" id="PF21953"/>
    </source>
</evidence>
<feature type="domain" description="Putative 5'-nucleotidase C-terminal" evidence="3">
    <location>
        <begin position="384"/>
        <end position="582"/>
    </location>
</feature>
<reference evidence="5" key="1">
    <citation type="journal article" date="2012" name="Science">
        <title>The Paleozoic origin of enzymatic lignin decomposition reconstructed from 31 fungal genomes.</title>
        <authorList>
            <person name="Floudas D."/>
            <person name="Binder M."/>
            <person name="Riley R."/>
            <person name="Barry K."/>
            <person name="Blanchette R.A."/>
            <person name="Henrissat B."/>
            <person name="Martinez A.T."/>
            <person name="Otillar R."/>
            <person name="Spatafora J.W."/>
            <person name="Yadav J.S."/>
            <person name="Aerts A."/>
            <person name="Benoit I."/>
            <person name="Boyd A."/>
            <person name="Carlson A."/>
            <person name="Copeland A."/>
            <person name="Coutinho P.M."/>
            <person name="de Vries R.P."/>
            <person name="Ferreira P."/>
            <person name="Findley K."/>
            <person name="Foster B."/>
            <person name="Gaskell J."/>
            <person name="Glotzer D."/>
            <person name="Gorecki P."/>
            <person name="Heitman J."/>
            <person name="Hesse C."/>
            <person name="Hori C."/>
            <person name="Igarashi K."/>
            <person name="Jurgens J.A."/>
            <person name="Kallen N."/>
            <person name="Kersten P."/>
            <person name="Kohler A."/>
            <person name="Kuees U."/>
            <person name="Kumar T.K.A."/>
            <person name="Kuo A."/>
            <person name="LaButti K."/>
            <person name="Larrondo L.F."/>
            <person name="Lindquist E."/>
            <person name="Ling A."/>
            <person name="Lombard V."/>
            <person name="Lucas S."/>
            <person name="Lundell T."/>
            <person name="Martin R."/>
            <person name="McLaughlin D.J."/>
            <person name="Morgenstern I."/>
            <person name="Morin E."/>
            <person name="Murat C."/>
            <person name="Nagy L.G."/>
            <person name="Nolan M."/>
            <person name="Ohm R.A."/>
            <person name="Patyshakuliyeva A."/>
            <person name="Rokas A."/>
            <person name="Ruiz-Duenas F.J."/>
            <person name="Sabat G."/>
            <person name="Salamov A."/>
            <person name="Samejima M."/>
            <person name="Schmutz J."/>
            <person name="Slot J.C."/>
            <person name="St John F."/>
            <person name="Stenlid J."/>
            <person name="Sun H."/>
            <person name="Sun S."/>
            <person name="Syed K."/>
            <person name="Tsang A."/>
            <person name="Wiebenga A."/>
            <person name="Young D."/>
            <person name="Pisabarro A."/>
            <person name="Eastwood D.C."/>
            <person name="Martin F."/>
            <person name="Cullen D."/>
            <person name="Grigoriev I.V."/>
            <person name="Hibbett D.S."/>
        </authorList>
    </citation>
    <scope>NUCLEOTIDE SEQUENCE [LARGE SCALE GENOMIC DNA]</scope>
    <source>
        <strain evidence="5">RWD-64-598 SS2</strain>
    </source>
</reference>
<organism evidence="4 5">
    <name type="scientific">Coniophora puteana (strain RWD-64-598)</name>
    <name type="common">Brown rot fungus</name>
    <dbReference type="NCBI Taxonomy" id="741705"/>
    <lineage>
        <taxon>Eukaryota</taxon>
        <taxon>Fungi</taxon>
        <taxon>Dikarya</taxon>
        <taxon>Basidiomycota</taxon>
        <taxon>Agaricomycotina</taxon>
        <taxon>Agaricomycetes</taxon>
        <taxon>Agaricomycetidae</taxon>
        <taxon>Boletales</taxon>
        <taxon>Coniophorineae</taxon>
        <taxon>Coniophoraceae</taxon>
        <taxon>Coniophora</taxon>
    </lineage>
</organism>
<dbReference type="RefSeq" id="XP_007769388.1">
    <property type="nucleotide sequence ID" value="XM_007771198.1"/>
</dbReference>
<dbReference type="OMA" id="DWNRNTF"/>
<keyword evidence="5" id="KW-1185">Reference proteome</keyword>
<dbReference type="InterPro" id="IPR036907">
    <property type="entry name" value="5'-Nucleotdase_C_sf"/>
</dbReference>
<dbReference type="GO" id="GO:0005829">
    <property type="term" value="C:cytosol"/>
    <property type="evidence" value="ECO:0007669"/>
    <property type="project" value="TreeGrafter"/>
</dbReference>
<dbReference type="InterPro" id="IPR006179">
    <property type="entry name" value="5_nucleotidase/apyrase"/>
</dbReference>
<feature type="domain" description="Calcineurin-like phosphoesterase" evidence="2">
    <location>
        <begin position="60"/>
        <end position="292"/>
    </location>
</feature>
<protein>
    <submittedName>
        <fullName evidence="4">Uncharacterized protein</fullName>
    </submittedName>
</protein>
<dbReference type="AlphaFoldDB" id="A0A5M3MN11"/>
<name>A0A5M3MN11_CONPW</name>
<dbReference type="OrthoDB" id="7722975at2759"/>
<dbReference type="FunFam" id="3.60.21.10:FF:000043">
    <property type="entry name" value="Ser/Thr protein phosphatase family"/>
    <property type="match status" value="1"/>
</dbReference>